<dbReference type="GeneID" id="92097770"/>
<accession>A0ABR1TA01</accession>
<evidence type="ECO:0000256" key="1">
    <source>
        <dbReference type="SAM" id="MobiDB-lite"/>
    </source>
</evidence>
<dbReference type="EMBL" id="JAQQWL010000013">
    <property type="protein sequence ID" value="KAK8042815.1"/>
    <property type="molecule type" value="Genomic_DNA"/>
</dbReference>
<evidence type="ECO:0000313" key="2">
    <source>
        <dbReference type="EMBL" id="KAK8042815.1"/>
    </source>
</evidence>
<proteinExistence type="predicted"/>
<dbReference type="Proteomes" id="UP001480595">
    <property type="component" value="Unassembled WGS sequence"/>
</dbReference>
<dbReference type="RefSeq" id="XP_066709668.1">
    <property type="nucleotide sequence ID" value="XM_066864707.1"/>
</dbReference>
<evidence type="ECO:0000313" key="3">
    <source>
        <dbReference type="Proteomes" id="UP001480595"/>
    </source>
</evidence>
<comment type="caution">
    <text evidence="2">The sequence shown here is derived from an EMBL/GenBank/DDBJ whole genome shotgun (WGS) entry which is preliminary data.</text>
</comment>
<feature type="compositionally biased region" description="Acidic residues" evidence="1">
    <location>
        <begin position="27"/>
        <end position="38"/>
    </location>
</feature>
<feature type="compositionally biased region" description="Basic and acidic residues" evidence="1">
    <location>
        <begin position="60"/>
        <end position="93"/>
    </location>
</feature>
<organism evidence="2 3">
    <name type="scientific">Apiospora phragmitis</name>
    <dbReference type="NCBI Taxonomy" id="2905665"/>
    <lineage>
        <taxon>Eukaryota</taxon>
        <taxon>Fungi</taxon>
        <taxon>Dikarya</taxon>
        <taxon>Ascomycota</taxon>
        <taxon>Pezizomycotina</taxon>
        <taxon>Sordariomycetes</taxon>
        <taxon>Xylariomycetidae</taxon>
        <taxon>Amphisphaeriales</taxon>
        <taxon>Apiosporaceae</taxon>
        <taxon>Apiospora</taxon>
    </lineage>
</organism>
<keyword evidence="3" id="KW-1185">Reference proteome</keyword>
<protein>
    <submittedName>
        <fullName evidence="2">Uncharacterized protein</fullName>
    </submittedName>
</protein>
<gene>
    <name evidence="2" type="ORF">PG994_013298</name>
</gene>
<name>A0ABR1TA01_9PEZI</name>
<sequence>MCLNLTKLGGVSGNPFLILNTNSAVVDGDDDGDDDDDMSGGGASSAGSGRDSVTNGVPDLRGHNREGPPPHRGKRYPDDTIHQDHSEYSRATDELDLWTNV</sequence>
<reference evidence="2 3" key="1">
    <citation type="submission" date="2023-01" db="EMBL/GenBank/DDBJ databases">
        <title>Analysis of 21 Apiospora genomes using comparative genomics revels a genus with tremendous synthesis potential of carbohydrate active enzymes and secondary metabolites.</title>
        <authorList>
            <person name="Sorensen T."/>
        </authorList>
    </citation>
    <scope>NUCLEOTIDE SEQUENCE [LARGE SCALE GENOMIC DNA]</scope>
    <source>
        <strain evidence="2 3">CBS 135458</strain>
    </source>
</reference>
<feature type="region of interest" description="Disordered" evidence="1">
    <location>
        <begin position="23"/>
        <end position="101"/>
    </location>
</feature>